<accession>A0ABS9CKV8</accession>
<keyword evidence="3" id="KW-1185">Reference proteome</keyword>
<organism evidence="2 3">
    <name type="scientific">Anaeromassilibacillus senegalensis</name>
    <dbReference type="NCBI Taxonomy" id="1673717"/>
    <lineage>
        <taxon>Bacteria</taxon>
        <taxon>Bacillati</taxon>
        <taxon>Bacillota</taxon>
        <taxon>Clostridia</taxon>
        <taxon>Eubacteriales</taxon>
        <taxon>Acutalibacteraceae</taxon>
        <taxon>Anaeromassilibacillus</taxon>
    </lineage>
</organism>
<proteinExistence type="predicted"/>
<dbReference type="Pfam" id="PF01909">
    <property type="entry name" value="NTP_transf_2"/>
    <property type="match status" value="1"/>
</dbReference>
<evidence type="ECO:0000313" key="2">
    <source>
        <dbReference type="EMBL" id="MCF2651771.1"/>
    </source>
</evidence>
<reference evidence="2 3" key="1">
    <citation type="submission" date="2020-12" db="EMBL/GenBank/DDBJ databases">
        <title>Whole genome sequences of gut porcine anaerobes.</title>
        <authorList>
            <person name="Kubasova T."/>
            <person name="Jahodarova E."/>
            <person name="Rychlik I."/>
        </authorList>
    </citation>
    <scope>NUCLEOTIDE SEQUENCE [LARGE SCALE GENOMIC DNA]</scope>
    <source>
        <strain evidence="2 3">An867</strain>
    </source>
</reference>
<dbReference type="Gene3D" id="3.30.460.10">
    <property type="entry name" value="Beta Polymerase, domain 2"/>
    <property type="match status" value="1"/>
</dbReference>
<dbReference type="Proteomes" id="UP001299220">
    <property type="component" value="Unassembled WGS sequence"/>
</dbReference>
<feature type="domain" description="Polymerase nucleotidyl transferase" evidence="1">
    <location>
        <begin position="32"/>
        <end position="62"/>
    </location>
</feature>
<dbReference type="EMBL" id="JAFBIT010000001">
    <property type="protein sequence ID" value="MCF2651771.1"/>
    <property type="molecule type" value="Genomic_DNA"/>
</dbReference>
<dbReference type="SUPFAM" id="SSF81301">
    <property type="entry name" value="Nucleotidyltransferase"/>
    <property type="match status" value="1"/>
</dbReference>
<evidence type="ECO:0000259" key="1">
    <source>
        <dbReference type="Pfam" id="PF01909"/>
    </source>
</evidence>
<gene>
    <name evidence="2" type="ORF">JQM67_04080</name>
</gene>
<comment type="caution">
    <text evidence="2">The sequence shown here is derived from an EMBL/GenBank/DDBJ whole genome shotgun (WGS) entry which is preliminary data.</text>
</comment>
<dbReference type="InterPro" id="IPR002934">
    <property type="entry name" value="Polymerase_NTP_transf_dom"/>
</dbReference>
<name>A0ABS9CKV8_9FIRM</name>
<dbReference type="CDD" id="cd05403">
    <property type="entry name" value="NT_KNTase_like"/>
    <property type="match status" value="1"/>
</dbReference>
<sequence>MDKRMLQKLEERNQRIIEAVIRKAERECPGALAMIGVYGSFCTGDCHEKSDLDLLILINDDRGWVLSNGFVLDGVGFDLYCTTWESLEADAAYASPHIAKLMDSKIVYCPHEADRMRLEKLRENVRRILEQPMCAEDLLRAEREFGEAERAYARLMRGETVSVCRAHGAELLYHMENAVCLLNKRYFHLGVKRVFEEFSGMHDVPLGFETLADRLVHADGIDGLRAVADALLRATDDCFSRVRMIVPAEKPAPGADDLRGTLEEMISNWRGKIYEAAENGNAHAALMAVCSLQSFFDDLAGEFDMVHHDAIACFDPADLGKTAKAFDAVLSAYCGEYEKAGLSLCSYKGIEQFEAAYNP</sequence>
<dbReference type="RefSeq" id="WP_235322773.1">
    <property type="nucleotide sequence ID" value="NZ_JAFBIT010000001.1"/>
</dbReference>
<dbReference type="InterPro" id="IPR043519">
    <property type="entry name" value="NT_sf"/>
</dbReference>
<evidence type="ECO:0000313" key="3">
    <source>
        <dbReference type="Proteomes" id="UP001299220"/>
    </source>
</evidence>
<protein>
    <submittedName>
        <fullName evidence="2">Nucleotidyltransferase domain-containing protein</fullName>
    </submittedName>
</protein>